<comment type="subcellular location">
    <subcellularLocation>
        <location evidence="10">Endomembrane system</location>
        <topology evidence="10">Single-pass membrane protein</topology>
    </subcellularLocation>
    <subcellularLocation>
        <location evidence="1">Membrane</location>
        <topology evidence="1">Single-pass type I membrane protein</topology>
    </subcellularLocation>
</comment>
<dbReference type="SUPFAM" id="SSF52025">
    <property type="entry name" value="PA domain"/>
    <property type="match status" value="1"/>
</dbReference>
<dbReference type="Proteomes" id="UP000000759">
    <property type="component" value="Chromosome 1"/>
</dbReference>
<protein>
    <recommendedName>
        <fullName evidence="17">PA domain-containing protein</fullName>
    </recommendedName>
</protein>
<accession>B7FQ49</accession>
<dbReference type="GO" id="GO:0016020">
    <property type="term" value="C:membrane"/>
    <property type="evidence" value="ECO:0007669"/>
    <property type="project" value="UniProtKB-SubCell"/>
</dbReference>
<dbReference type="Pfam" id="PF02225">
    <property type="entry name" value="PA"/>
    <property type="match status" value="1"/>
</dbReference>
<keyword evidence="2" id="KW-0245">EGF-like domain</keyword>
<feature type="transmembrane region" description="Helical" evidence="11">
    <location>
        <begin position="486"/>
        <end position="506"/>
    </location>
</feature>
<keyword evidence="3 11" id="KW-0812">Transmembrane</keyword>
<name>B7FQ49_PHATC</name>
<keyword evidence="7 11" id="KW-1133">Transmembrane helix</keyword>
<evidence type="ECO:0000256" key="4">
    <source>
        <dbReference type="ARBA" id="ARBA00022729"/>
    </source>
</evidence>
<feature type="domain" description="PA" evidence="13">
    <location>
        <begin position="87"/>
        <end position="132"/>
    </location>
</feature>
<evidence type="ECO:0000256" key="5">
    <source>
        <dbReference type="ARBA" id="ARBA00022737"/>
    </source>
</evidence>
<evidence type="ECO:0000313" key="15">
    <source>
        <dbReference type="EMBL" id="EEC51281.1"/>
    </source>
</evidence>
<dbReference type="Pfam" id="PF25011">
    <property type="entry name" value="VSR_TRX"/>
    <property type="match status" value="2"/>
</dbReference>
<evidence type="ECO:0000256" key="6">
    <source>
        <dbReference type="ARBA" id="ARBA00022837"/>
    </source>
</evidence>
<evidence type="ECO:0000256" key="12">
    <source>
        <dbReference type="SAM" id="SignalP"/>
    </source>
</evidence>
<evidence type="ECO:0000259" key="14">
    <source>
        <dbReference type="Pfam" id="PF25011"/>
    </source>
</evidence>
<dbReference type="OMA" id="IQFNIAN"/>
<dbReference type="EMBL" id="CM000605">
    <property type="protein sequence ID" value="EEC51281.1"/>
    <property type="molecule type" value="Genomic_DNA"/>
</dbReference>
<dbReference type="InterPro" id="IPR003137">
    <property type="entry name" value="PA_domain"/>
</dbReference>
<evidence type="ECO:0000256" key="10">
    <source>
        <dbReference type="ARBA" id="ARBA00037847"/>
    </source>
</evidence>
<evidence type="ECO:0000256" key="2">
    <source>
        <dbReference type="ARBA" id="ARBA00022536"/>
    </source>
</evidence>
<evidence type="ECO:0000259" key="13">
    <source>
        <dbReference type="Pfam" id="PF02225"/>
    </source>
</evidence>
<evidence type="ECO:0000256" key="11">
    <source>
        <dbReference type="SAM" id="Phobius"/>
    </source>
</evidence>
<reference evidence="16" key="2">
    <citation type="submission" date="2008-08" db="EMBL/GenBank/DDBJ databases">
        <authorList>
            <consortium name="Diatom Consortium"/>
            <person name="Grigoriev I."/>
            <person name="Grimwood J."/>
            <person name="Kuo A."/>
            <person name="Otillar R.P."/>
            <person name="Salamov A."/>
            <person name="Detter J.C."/>
            <person name="Lindquist E."/>
            <person name="Shapiro H."/>
            <person name="Lucas S."/>
            <person name="Glavina del Rio T."/>
            <person name="Pitluck S."/>
            <person name="Rokhsar D."/>
            <person name="Bowler C."/>
        </authorList>
    </citation>
    <scope>GENOME REANNOTATION</scope>
    <source>
        <strain evidence="16">CCAP 1055/1</strain>
    </source>
</reference>
<keyword evidence="9" id="KW-0325">Glycoprotein</keyword>
<dbReference type="InterPro" id="IPR056858">
    <property type="entry name" value="VSR_TRX"/>
</dbReference>
<keyword evidence="16" id="KW-1185">Reference proteome</keyword>
<keyword evidence="5" id="KW-0677">Repeat</keyword>
<dbReference type="AlphaFoldDB" id="B7FQ49"/>
<proteinExistence type="predicted"/>
<feature type="signal peptide" evidence="12">
    <location>
        <begin position="1"/>
        <end position="18"/>
    </location>
</feature>
<dbReference type="HOGENOM" id="CLU_508541_0_0_1"/>
<organism evidence="15 16">
    <name type="scientific">Phaeodactylum tricornutum (strain CCAP 1055/1)</name>
    <dbReference type="NCBI Taxonomy" id="556484"/>
    <lineage>
        <taxon>Eukaryota</taxon>
        <taxon>Sar</taxon>
        <taxon>Stramenopiles</taxon>
        <taxon>Ochrophyta</taxon>
        <taxon>Bacillariophyta</taxon>
        <taxon>Bacillariophyceae</taxon>
        <taxon>Bacillariophycidae</taxon>
        <taxon>Naviculales</taxon>
        <taxon>Phaeodactylaceae</taxon>
        <taxon>Phaeodactylum</taxon>
    </lineage>
</organism>
<dbReference type="eggNOG" id="ENOG502QSX2">
    <property type="taxonomic scope" value="Eukaryota"/>
</dbReference>
<feature type="chain" id="PRO_5002852540" description="PA domain-containing protein" evidence="12">
    <location>
        <begin position="19"/>
        <end position="557"/>
    </location>
</feature>
<sequence length="557" mass="60804">MTLFRLAIFAVFATSVQGKTNEDQKATSKLMVHIPHMLYKSAGYDHREALFGMPAYGGSISQNVYYADSDLCDPSEEIEGYPQTDSDGDDDDVAPFPAPYILMVNRGGCTFVQKVRNAQHIGASGVLIADDTCLCSDKVCMANSEDDEDACQVSEPIMSDDGSGADISIPSFLMFKMDSERIIEEVKSNRPVQVEMAWSLPNPDDRVEYDLYTSPTDSISKSFIQSFKQLAVALGGRAYFTPHMYIFDGIKSQCHGSDGESHCHTLCTNNGRYAIYASNLSLRRQELDTLLTLSFILSYRYCATDPDGDLERGISGADVVTESLRRICIWNHYGAPNGIGEIWWDYVIEFEQRCAASDYFSDTACIQEVYHRAQVDGDMVERCMTDSGGTIADGANTKLDFELNAQTDRGVVILPTTFVNTAAIHGALTPSNVFNAVCAGFADGTAPESCNTCSSCKDTIFCVGQGYCKANDSSGGPAESGVSGHAFATSMLIVIGCFSTLGAWYYKRTKDELRDHVRGIMAEYMPLDDNEGDLGNPMDFSNNGDATTSLMMGPDSI</sequence>
<gene>
    <name evidence="15" type="ORF">PHATRDRAFT_42953</name>
</gene>
<dbReference type="OrthoDB" id="10045365at2759"/>
<evidence type="ECO:0000313" key="16">
    <source>
        <dbReference type="Proteomes" id="UP000000759"/>
    </source>
</evidence>
<keyword evidence="4 12" id="KW-0732">Signal</keyword>
<dbReference type="RefSeq" id="XP_002176818.1">
    <property type="nucleotide sequence ID" value="XM_002176782.1"/>
</dbReference>
<reference evidence="15 16" key="1">
    <citation type="journal article" date="2008" name="Nature">
        <title>The Phaeodactylum genome reveals the evolutionary history of diatom genomes.</title>
        <authorList>
            <person name="Bowler C."/>
            <person name="Allen A.E."/>
            <person name="Badger J.H."/>
            <person name="Grimwood J."/>
            <person name="Jabbari K."/>
            <person name="Kuo A."/>
            <person name="Maheswari U."/>
            <person name="Martens C."/>
            <person name="Maumus F."/>
            <person name="Otillar R.P."/>
            <person name="Rayko E."/>
            <person name="Salamov A."/>
            <person name="Vandepoele K."/>
            <person name="Beszteri B."/>
            <person name="Gruber A."/>
            <person name="Heijde M."/>
            <person name="Katinka M."/>
            <person name="Mock T."/>
            <person name="Valentin K."/>
            <person name="Verret F."/>
            <person name="Berges J.A."/>
            <person name="Brownlee C."/>
            <person name="Cadoret J.P."/>
            <person name="Chiovitti A."/>
            <person name="Choi C.J."/>
            <person name="Coesel S."/>
            <person name="De Martino A."/>
            <person name="Detter J.C."/>
            <person name="Durkin C."/>
            <person name="Falciatore A."/>
            <person name="Fournet J."/>
            <person name="Haruta M."/>
            <person name="Huysman M.J."/>
            <person name="Jenkins B.D."/>
            <person name="Jiroutova K."/>
            <person name="Jorgensen R.E."/>
            <person name="Joubert Y."/>
            <person name="Kaplan A."/>
            <person name="Kroger N."/>
            <person name="Kroth P.G."/>
            <person name="La Roche J."/>
            <person name="Lindquist E."/>
            <person name="Lommer M."/>
            <person name="Martin-Jezequel V."/>
            <person name="Lopez P.J."/>
            <person name="Lucas S."/>
            <person name="Mangogna M."/>
            <person name="McGinnis K."/>
            <person name="Medlin L.K."/>
            <person name="Montsant A."/>
            <person name="Oudot-Le Secq M.P."/>
            <person name="Napoli C."/>
            <person name="Obornik M."/>
            <person name="Parker M.S."/>
            <person name="Petit J.L."/>
            <person name="Porcel B.M."/>
            <person name="Poulsen N."/>
            <person name="Robison M."/>
            <person name="Rychlewski L."/>
            <person name="Rynearson T.A."/>
            <person name="Schmutz J."/>
            <person name="Shapiro H."/>
            <person name="Siaut M."/>
            <person name="Stanley M."/>
            <person name="Sussman M.R."/>
            <person name="Taylor A.R."/>
            <person name="Vardi A."/>
            <person name="von Dassow P."/>
            <person name="Vyverman W."/>
            <person name="Willis A."/>
            <person name="Wyrwicz L.S."/>
            <person name="Rokhsar D.S."/>
            <person name="Weissenbach J."/>
            <person name="Armbrust E.V."/>
            <person name="Green B.R."/>
            <person name="Van de Peer Y."/>
            <person name="Grigoriev I.V."/>
        </authorList>
    </citation>
    <scope>NUCLEOTIDE SEQUENCE [LARGE SCALE GENOMIC DNA]</scope>
    <source>
        <strain evidence="15 16">CCAP 1055/1</strain>
    </source>
</reference>
<dbReference type="Gene3D" id="3.50.30.30">
    <property type="match status" value="1"/>
</dbReference>
<evidence type="ECO:0000256" key="7">
    <source>
        <dbReference type="ARBA" id="ARBA00022989"/>
    </source>
</evidence>
<dbReference type="PaxDb" id="2850-Phatr42953"/>
<dbReference type="PANTHER" id="PTHR22702">
    <property type="entry name" value="PROTEASE-ASSOCIATED DOMAIN-CONTAINING PROTEIN"/>
    <property type="match status" value="1"/>
</dbReference>
<evidence type="ECO:0000256" key="8">
    <source>
        <dbReference type="ARBA" id="ARBA00023136"/>
    </source>
</evidence>
<dbReference type="KEGG" id="pti:PHATRDRAFT_42953"/>
<dbReference type="STRING" id="556484.B7FQ49"/>
<dbReference type="GO" id="GO:0012505">
    <property type="term" value="C:endomembrane system"/>
    <property type="evidence" value="ECO:0007669"/>
    <property type="project" value="UniProtKB-SubCell"/>
</dbReference>
<keyword evidence="8 11" id="KW-0472">Membrane</keyword>
<evidence type="ECO:0000256" key="9">
    <source>
        <dbReference type="ARBA" id="ARBA00023180"/>
    </source>
</evidence>
<dbReference type="GeneID" id="7196782"/>
<evidence type="ECO:0008006" key="17">
    <source>
        <dbReference type="Google" id="ProtNLM"/>
    </source>
</evidence>
<evidence type="ECO:0000256" key="1">
    <source>
        <dbReference type="ARBA" id="ARBA00004479"/>
    </source>
</evidence>
<keyword evidence="6" id="KW-0106">Calcium</keyword>
<feature type="domain" description="Vacuolar sorting receptor thioredoxin-like" evidence="14">
    <location>
        <begin position="207"/>
        <end position="275"/>
    </location>
</feature>
<evidence type="ECO:0000256" key="3">
    <source>
        <dbReference type="ARBA" id="ARBA00022692"/>
    </source>
</evidence>
<feature type="domain" description="Vacuolar sorting receptor thioredoxin-like" evidence="14">
    <location>
        <begin position="299"/>
        <end position="438"/>
    </location>
</feature>
<dbReference type="InParanoid" id="B7FQ49"/>
<dbReference type="PANTHER" id="PTHR22702:SF1">
    <property type="entry name" value="PROTEASE-ASSOCIATED DOMAIN-CONTAINING PROTEIN 1"/>
    <property type="match status" value="1"/>
</dbReference>
<dbReference type="InterPro" id="IPR046450">
    <property type="entry name" value="PA_dom_sf"/>
</dbReference>